<proteinExistence type="predicted"/>
<dbReference type="Gene3D" id="2.40.110.10">
    <property type="entry name" value="Butyryl-CoA Dehydrogenase, subunit A, domain 2"/>
    <property type="match status" value="1"/>
</dbReference>
<evidence type="ECO:0000256" key="1">
    <source>
        <dbReference type="ARBA" id="ARBA00023002"/>
    </source>
</evidence>
<feature type="domain" description="Acyl-CoA dehydrogenase/oxidase N-terminal" evidence="2">
    <location>
        <begin position="32"/>
        <end position="117"/>
    </location>
</feature>
<name>A0ABR6BTE8_9PSEU</name>
<evidence type="ECO:0000313" key="5">
    <source>
        <dbReference type="Proteomes" id="UP000517916"/>
    </source>
</evidence>
<keyword evidence="1" id="KW-0560">Oxidoreductase</keyword>
<evidence type="ECO:0000259" key="2">
    <source>
        <dbReference type="Pfam" id="PF02771"/>
    </source>
</evidence>
<dbReference type="Gene3D" id="1.10.540.10">
    <property type="entry name" value="Acyl-CoA dehydrogenase/oxidase, N-terminal domain"/>
    <property type="match status" value="1"/>
</dbReference>
<dbReference type="InterPro" id="IPR037069">
    <property type="entry name" value="AcylCoA_DH/ox_N_sf"/>
</dbReference>
<dbReference type="PIRSF" id="PIRSF016578">
    <property type="entry name" value="HsaA"/>
    <property type="match status" value="1"/>
</dbReference>
<protein>
    <submittedName>
        <fullName evidence="4">Alkylation response protein AidB-like acyl-CoA dehydrogenase</fullName>
    </submittedName>
</protein>
<comment type="caution">
    <text evidence="4">The sequence shown here is derived from an EMBL/GenBank/DDBJ whole genome shotgun (WGS) entry which is preliminary data.</text>
</comment>
<dbReference type="InterPro" id="IPR036250">
    <property type="entry name" value="AcylCo_DH-like_C"/>
</dbReference>
<dbReference type="Pfam" id="PF02771">
    <property type="entry name" value="Acyl-CoA_dh_N"/>
    <property type="match status" value="1"/>
</dbReference>
<dbReference type="SUPFAM" id="SSF47203">
    <property type="entry name" value="Acyl-CoA dehydrogenase C-terminal domain-like"/>
    <property type="match status" value="1"/>
</dbReference>
<dbReference type="PANTHER" id="PTHR43884">
    <property type="entry name" value="ACYL-COA DEHYDROGENASE"/>
    <property type="match status" value="1"/>
</dbReference>
<dbReference type="InterPro" id="IPR046373">
    <property type="entry name" value="Acyl-CoA_Oxase/DH_mid-dom_sf"/>
</dbReference>
<dbReference type="RefSeq" id="WP_025354675.1">
    <property type="nucleotide sequence ID" value="NZ_BAAABQ010000014.1"/>
</dbReference>
<evidence type="ECO:0000259" key="3">
    <source>
        <dbReference type="Pfam" id="PF08028"/>
    </source>
</evidence>
<organism evidence="4 5">
    <name type="scientific">Kutzneria viridogrisea</name>
    <dbReference type="NCBI Taxonomy" id="47990"/>
    <lineage>
        <taxon>Bacteria</taxon>
        <taxon>Bacillati</taxon>
        <taxon>Actinomycetota</taxon>
        <taxon>Actinomycetes</taxon>
        <taxon>Pseudonocardiales</taxon>
        <taxon>Pseudonocardiaceae</taxon>
        <taxon>Kutzneria</taxon>
    </lineage>
</organism>
<evidence type="ECO:0000313" key="4">
    <source>
        <dbReference type="EMBL" id="MBA8930098.1"/>
    </source>
</evidence>
<keyword evidence="5" id="KW-1185">Reference proteome</keyword>
<accession>A0ABR6BTE8</accession>
<gene>
    <name evidence="4" type="ORF">BC739_007331</name>
</gene>
<sequence>MTKSVDAQVSWDDKQAPSTAEQWVQRASEVAAVLAVDAVRRDRDANTPYAEVQLLKDSGLVTLLAPAEHGGGGQPWTTAYRVIREVAKADGSIGQLLGYHYLWAWAARLVGTPEQIAAVEEAAAKQRWFFGGAVNPRDQDLTITDHGSHLSYNGRKSFSTGSKVSDVTVLEGVLEGTETHVFAIVPSRQDGIVFNDDWDNIGQRVTESGSVVITDVRVDWASAAGFVDKVFQPRVYNTLNVPAIQLVFVNFYLGIAGGALATASTYTRDKARSWLYSPYERAVDEPHVLDTYGDLTAKLWAVEALADKVAEEAQVIHDNAEAVTERQRGEHEVRVAAVKARATDVALEVTSRIFEVTGARSTASSEGLDRFWRNVRTHTLHDPVAYKRQEVGVYVLRDEIPEPTWYS</sequence>
<dbReference type="Proteomes" id="UP000517916">
    <property type="component" value="Unassembled WGS sequence"/>
</dbReference>
<dbReference type="Pfam" id="PF08028">
    <property type="entry name" value="Acyl-CoA_dh_2"/>
    <property type="match status" value="1"/>
</dbReference>
<dbReference type="Gene3D" id="1.20.140.10">
    <property type="entry name" value="Butyryl-CoA Dehydrogenase, subunit A, domain 3"/>
    <property type="match status" value="1"/>
</dbReference>
<dbReference type="InterPro" id="IPR013786">
    <property type="entry name" value="AcylCoA_DH/ox_N"/>
</dbReference>
<feature type="domain" description="Acyl-CoA dehydrogenase C-terminal" evidence="3">
    <location>
        <begin position="247"/>
        <end position="381"/>
    </location>
</feature>
<dbReference type="PANTHER" id="PTHR43884:SF12">
    <property type="entry name" value="ISOVALERYL-COA DEHYDROGENASE, MITOCHONDRIAL-RELATED"/>
    <property type="match status" value="1"/>
</dbReference>
<dbReference type="EMBL" id="JACJID010000006">
    <property type="protein sequence ID" value="MBA8930098.1"/>
    <property type="molecule type" value="Genomic_DNA"/>
</dbReference>
<dbReference type="SUPFAM" id="SSF56645">
    <property type="entry name" value="Acyl-CoA dehydrogenase NM domain-like"/>
    <property type="match status" value="1"/>
</dbReference>
<dbReference type="InterPro" id="IPR009100">
    <property type="entry name" value="AcylCoA_DH/oxidase_NM_dom_sf"/>
</dbReference>
<dbReference type="InterPro" id="IPR013107">
    <property type="entry name" value="Acyl-CoA_DH_C"/>
</dbReference>
<reference evidence="4 5" key="1">
    <citation type="submission" date="2020-08" db="EMBL/GenBank/DDBJ databases">
        <title>Genomic Encyclopedia of Archaeal and Bacterial Type Strains, Phase II (KMG-II): from individual species to whole genera.</title>
        <authorList>
            <person name="Goeker M."/>
        </authorList>
    </citation>
    <scope>NUCLEOTIDE SEQUENCE [LARGE SCALE GENOMIC DNA]</scope>
    <source>
        <strain evidence="4 5">DSM 43850</strain>
    </source>
</reference>